<dbReference type="Gene3D" id="2.60.40.420">
    <property type="entry name" value="Cupredoxins - blue copper proteins"/>
    <property type="match status" value="1"/>
</dbReference>
<evidence type="ECO:0000259" key="1">
    <source>
        <dbReference type="Pfam" id="PF13473"/>
    </source>
</evidence>
<dbReference type="InterPro" id="IPR028096">
    <property type="entry name" value="EfeO_Cupredoxin"/>
</dbReference>
<dbReference type="Pfam" id="PF13473">
    <property type="entry name" value="Cupredoxin_1"/>
    <property type="match status" value="1"/>
</dbReference>
<feature type="domain" description="EfeO-type cupredoxin-like" evidence="1">
    <location>
        <begin position="23"/>
        <end position="103"/>
    </location>
</feature>
<dbReference type="EMBL" id="CP120370">
    <property type="protein sequence ID" value="WEX80414.1"/>
    <property type="molecule type" value="Genomic_DNA"/>
</dbReference>
<dbReference type="PANTHER" id="PTHR36507">
    <property type="entry name" value="BLL1555 PROTEIN"/>
    <property type="match status" value="1"/>
</dbReference>
<dbReference type="RefSeq" id="WP_280731122.1">
    <property type="nucleotide sequence ID" value="NZ_CP120367.1"/>
</dbReference>
<dbReference type="PANTHER" id="PTHR36507:SF1">
    <property type="entry name" value="BLL1555 PROTEIN"/>
    <property type="match status" value="1"/>
</dbReference>
<dbReference type="InterPro" id="IPR052721">
    <property type="entry name" value="ET_Amicyanin"/>
</dbReference>
<name>A0ABY8CP34_9HYPH</name>
<dbReference type="InterPro" id="IPR008972">
    <property type="entry name" value="Cupredoxin"/>
</dbReference>
<evidence type="ECO:0000313" key="2">
    <source>
        <dbReference type="EMBL" id="WEX80414.1"/>
    </source>
</evidence>
<dbReference type="CDD" id="cd13921">
    <property type="entry name" value="Amicyanin"/>
    <property type="match status" value="1"/>
</dbReference>
<dbReference type="Proteomes" id="UP001235547">
    <property type="component" value="Chromosome 2"/>
</dbReference>
<dbReference type="InterPro" id="IPR035668">
    <property type="entry name" value="Amicyanin"/>
</dbReference>
<protein>
    <submittedName>
        <fullName evidence="2">Cupredoxin family copper-binding protein</fullName>
    </submittedName>
</protein>
<organism evidence="2 3">
    <name type="scientific">Sinorhizobium numidicum</name>
    <dbReference type="NCBI Taxonomy" id="680248"/>
    <lineage>
        <taxon>Bacteria</taxon>
        <taxon>Pseudomonadati</taxon>
        <taxon>Pseudomonadota</taxon>
        <taxon>Alphaproteobacteria</taxon>
        <taxon>Hyphomicrobiales</taxon>
        <taxon>Rhizobiaceae</taxon>
        <taxon>Sinorhizobium/Ensifer group</taxon>
        <taxon>Sinorhizobium</taxon>
    </lineage>
</organism>
<keyword evidence="3" id="KW-1185">Reference proteome</keyword>
<evidence type="ECO:0000313" key="3">
    <source>
        <dbReference type="Proteomes" id="UP001235547"/>
    </source>
</evidence>
<proteinExistence type="predicted"/>
<sequence length="105" mass="11637">MTPMRACLYGSFIGATTFVTPMKAETIQVTIERMTFSPATVEAKIGDTIEWINKEGLVHTATVKGVWEVLISAHKSGSFVVQSPGSMDYFCRYHPNMKGHLTVRP</sequence>
<gene>
    <name evidence="2" type="ORF">PYH38_001851</name>
</gene>
<accession>A0ABY8CP34</accession>
<dbReference type="SUPFAM" id="SSF49503">
    <property type="entry name" value="Cupredoxins"/>
    <property type="match status" value="1"/>
</dbReference>
<reference evidence="2 3" key="1">
    <citation type="submission" date="2023-03" db="EMBL/GenBank/DDBJ databases">
        <authorList>
            <person name="Kaur S."/>
            <person name="Espinosa-Saiz D."/>
            <person name="Velazquez E."/>
            <person name="Menendez E."/>
            <person name="diCenzo G.C."/>
        </authorList>
    </citation>
    <scope>NUCLEOTIDE SEQUENCE [LARGE SCALE GENOMIC DNA]</scope>
    <source>
        <strain evidence="2 3">LMG 27395</strain>
    </source>
</reference>